<evidence type="ECO:0000256" key="6">
    <source>
        <dbReference type="SAM" id="MobiDB-lite"/>
    </source>
</evidence>
<feature type="compositionally biased region" description="Acidic residues" evidence="6">
    <location>
        <begin position="150"/>
        <end position="166"/>
    </location>
</feature>
<proteinExistence type="inferred from homology"/>
<feature type="compositionally biased region" description="Basic and acidic residues" evidence="6">
    <location>
        <begin position="129"/>
        <end position="139"/>
    </location>
</feature>
<feature type="domain" description="BHLH" evidence="7">
    <location>
        <begin position="187"/>
        <end position="236"/>
    </location>
</feature>
<dbReference type="GO" id="GO:0005634">
    <property type="term" value="C:nucleus"/>
    <property type="evidence" value="ECO:0007669"/>
    <property type="project" value="UniProtKB-SubCell"/>
</dbReference>
<dbReference type="SUPFAM" id="SSF47459">
    <property type="entry name" value="HLH, helix-loop-helix DNA-binding domain"/>
    <property type="match status" value="1"/>
</dbReference>
<dbReference type="GO" id="GO:0046983">
    <property type="term" value="F:protein dimerization activity"/>
    <property type="evidence" value="ECO:0007669"/>
    <property type="project" value="InterPro"/>
</dbReference>
<evidence type="ECO:0000256" key="3">
    <source>
        <dbReference type="ARBA" id="ARBA00023015"/>
    </source>
</evidence>
<evidence type="ECO:0000259" key="7">
    <source>
        <dbReference type="PROSITE" id="PS50888"/>
    </source>
</evidence>
<feature type="compositionally biased region" description="Low complexity" evidence="6">
    <location>
        <begin position="17"/>
        <end position="83"/>
    </location>
</feature>
<evidence type="ECO:0000256" key="1">
    <source>
        <dbReference type="ARBA" id="ARBA00004123"/>
    </source>
</evidence>
<dbReference type="PROSITE" id="PS51671">
    <property type="entry name" value="ACT"/>
    <property type="match status" value="1"/>
</dbReference>
<dbReference type="InterPro" id="IPR011598">
    <property type="entry name" value="bHLH_dom"/>
</dbReference>
<dbReference type="InterPro" id="IPR002912">
    <property type="entry name" value="ACT_dom"/>
</dbReference>
<evidence type="ECO:0000256" key="5">
    <source>
        <dbReference type="ARBA" id="ARBA00023242"/>
    </source>
</evidence>
<comment type="caution">
    <text evidence="9">The sequence shown here is derived from an EMBL/GenBank/DDBJ whole genome shotgun (WGS) entry which is preliminary data.</text>
</comment>
<keyword evidence="3" id="KW-0805">Transcription regulation</keyword>
<dbReference type="GO" id="GO:0003700">
    <property type="term" value="F:DNA-binding transcription factor activity"/>
    <property type="evidence" value="ECO:0007669"/>
    <property type="project" value="TreeGrafter"/>
</dbReference>
<dbReference type="CDD" id="cd11443">
    <property type="entry name" value="bHLH_AtAMS_like"/>
    <property type="match status" value="1"/>
</dbReference>
<evidence type="ECO:0000256" key="2">
    <source>
        <dbReference type="ARBA" id="ARBA00005510"/>
    </source>
</evidence>
<name>A0AAX6G569_IRIPA</name>
<protein>
    <submittedName>
        <fullName evidence="9">Transcription factor ICE1</fullName>
    </submittedName>
</protein>
<dbReference type="CDD" id="cd04873">
    <property type="entry name" value="ACT_UUR-ACR-like"/>
    <property type="match status" value="1"/>
</dbReference>
<dbReference type="Pfam" id="PF00010">
    <property type="entry name" value="HLH"/>
    <property type="match status" value="1"/>
</dbReference>
<dbReference type="EMBL" id="JANAVB010022598">
    <property type="protein sequence ID" value="KAJ6823722.1"/>
    <property type="molecule type" value="Genomic_DNA"/>
</dbReference>
<feature type="region of interest" description="Disordered" evidence="6">
    <location>
        <begin position="1"/>
        <end position="195"/>
    </location>
</feature>
<evidence type="ECO:0000256" key="4">
    <source>
        <dbReference type="ARBA" id="ARBA00023163"/>
    </source>
</evidence>
<sequence>MLSRWMDAADDDDEANDGSAADAWSAAPSPGSVVAEDSSTWFPFSTSASASATSSLPPSAAASSTSSPTANRSHPPSSGSDLLDPPPPVSGLGLCFDSLMDRNPLPRRLLGPVERSTAAGAPATLLQERLGKRMRREEEVKEEEGLNYGSEEDPQPDKEEEEEEEGWASGRNGNNGKSERRRRTGGGMPAKNLMAERRRRKKLNEKLYTLRSIVPKITRMDKTSILADAIEYMKELQQRIDDLQNELGPIPTSSLAAPTATSFHPLTPTLPTLPSRVKEELSPTSLPSPTSQQTRVEVKVREDRAVNIHMSCANRPGVLLSTMRKLDAMGLDVQQAVTSSFDGFQLDVFRAEQSKDGRELLPEEIKEVLLHST</sequence>
<dbReference type="Gene3D" id="4.10.280.10">
    <property type="entry name" value="Helix-loop-helix DNA-binding domain"/>
    <property type="match status" value="1"/>
</dbReference>
<accession>A0AAX6G569</accession>
<dbReference type="InterPro" id="IPR054502">
    <property type="entry name" value="bHLH-TF_ACT-like_plant"/>
</dbReference>
<dbReference type="PANTHER" id="PTHR31945:SF129">
    <property type="entry name" value="TRANSCRIPTION FACTOR SCREAM2"/>
    <property type="match status" value="1"/>
</dbReference>
<reference evidence="9" key="2">
    <citation type="submission" date="2023-04" db="EMBL/GenBank/DDBJ databases">
        <authorList>
            <person name="Bruccoleri R.E."/>
            <person name="Oakeley E.J."/>
            <person name="Faust A.-M."/>
            <person name="Dessus-Babus S."/>
            <person name="Altorfer M."/>
            <person name="Burckhardt D."/>
            <person name="Oertli M."/>
            <person name="Naumann U."/>
            <person name="Petersen F."/>
            <person name="Wong J."/>
        </authorList>
    </citation>
    <scope>NUCLEOTIDE SEQUENCE</scope>
    <source>
        <strain evidence="9">GSM-AAB239-AS_SAM_17_03QT</strain>
        <tissue evidence="9">Leaf</tissue>
    </source>
</reference>
<dbReference type="AlphaFoldDB" id="A0AAX6G569"/>
<organism evidence="9 10">
    <name type="scientific">Iris pallida</name>
    <name type="common">Sweet iris</name>
    <dbReference type="NCBI Taxonomy" id="29817"/>
    <lineage>
        <taxon>Eukaryota</taxon>
        <taxon>Viridiplantae</taxon>
        <taxon>Streptophyta</taxon>
        <taxon>Embryophyta</taxon>
        <taxon>Tracheophyta</taxon>
        <taxon>Spermatophyta</taxon>
        <taxon>Magnoliopsida</taxon>
        <taxon>Liliopsida</taxon>
        <taxon>Asparagales</taxon>
        <taxon>Iridaceae</taxon>
        <taxon>Iridoideae</taxon>
        <taxon>Irideae</taxon>
        <taxon>Iris</taxon>
    </lineage>
</organism>
<comment type="subcellular location">
    <subcellularLocation>
        <location evidence="1">Nucleus</location>
    </subcellularLocation>
</comment>
<gene>
    <name evidence="9" type="ORF">M6B38_127685</name>
</gene>
<dbReference type="Pfam" id="PF22754">
    <property type="entry name" value="bHLH-TF_ACT-like_plant"/>
    <property type="match status" value="1"/>
</dbReference>
<dbReference type="Proteomes" id="UP001140949">
    <property type="component" value="Unassembled WGS sequence"/>
</dbReference>
<dbReference type="PROSITE" id="PS50888">
    <property type="entry name" value="BHLH"/>
    <property type="match status" value="1"/>
</dbReference>
<evidence type="ECO:0000313" key="10">
    <source>
        <dbReference type="Proteomes" id="UP001140949"/>
    </source>
</evidence>
<reference evidence="9" key="1">
    <citation type="journal article" date="2023" name="GigaByte">
        <title>Genome assembly of the bearded iris, Iris pallida Lam.</title>
        <authorList>
            <person name="Bruccoleri R.E."/>
            <person name="Oakeley E.J."/>
            <person name="Faust A.M.E."/>
            <person name="Altorfer M."/>
            <person name="Dessus-Babus S."/>
            <person name="Burckhardt D."/>
            <person name="Oertli M."/>
            <person name="Naumann U."/>
            <person name="Petersen F."/>
            <person name="Wong J."/>
        </authorList>
    </citation>
    <scope>NUCLEOTIDE SEQUENCE</scope>
    <source>
        <strain evidence="9">GSM-AAB239-AS_SAM_17_03QT</strain>
    </source>
</reference>
<keyword evidence="10" id="KW-1185">Reference proteome</keyword>
<comment type="similarity">
    <text evidence="2">Belongs to the bHLH protein family.</text>
</comment>
<keyword evidence="4" id="KW-0804">Transcription</keyword>
<dbReference type="InterPro" id="IPR051358">
    <property type="entry name" value="TF_AMS/ICE1/BHLH6-like"/>
</dbReference>
<dbReference type="PANTHER" id="PTHR31945">
    <property type="entry name" value="TRANSCRIPTION FACTOR SCREAM2-RELATED"/>
    <property type="match status" value="1"/>
</dbReference>
<feature type="domain" description="ACT" evidence="8">
    <location>
        <begin position="307"/>
        <end position="373"/>
    </location>
</feature>
<dbReference type="GO" id="GO:0043565">
    <property type="term" value="F:sequence-specific DNA binding"/>
    <property type="evidence" value="ECO:0007669"/>
    <property type="project" value="TreeGrafter"/>
</dbReference>
<evidence type="ECO:0000313" key="9">
    <source>
        <dbReference type="EMBL" id="KAJ6823722.1"/>
    </source>
</evidence>
<dbReference type="SMART" id="SM00353">
    <property type="entry name" value="HLH"/>
    <property type="match status" value="1"/>
</dbReference>
<dbReference type="InterPro" id="IPR036638">
    <property type="entry name" value="HLH_DNA-bd_sf"/>
</dbReference>
<keyword evidence="5" id="KW-0539">Nucleus</keyword>
<evidence type="ECO:0000259" key="8">
    <source>
        <dbReference type="PROSITE" id="PS51671"/>
    </source>
</evidence>